<protein>
    <submittedName>
        <fullName evidence="9">Leupeptin-inactivating enzyme 1</fullName>
        <ecNumber evidence="9">3.4.24.-</ecNumber>
    </submittedName>
</protein>
<comment type="caution">
    <text evidence="9">The sequence shown here is derived from an EMBL/GenBank/DDBJ whole genome shotgun (WGS) entry which is preliminary data.</text>
</comment>
<dbReference type="SUPFAM" id="SSF52025">
    <property type="entry name" value="PA domain"/>
    <property type="match status" value="1"/>
</dbReference>
<dbReference type="EMBL" id="MIPT01000001">
    <property type="protein sequence ID" value="OHT19161.1"/>
    <property type="molecule type" value="Genomic_DNA"/>
</dbReference>
<dbReference type="CDD" id="cd04821">
    <property type="entry name" value="PA_M28_1_2"/>
    <property type="match status" value="1"/>
</dbReference>
<feature type="domain" description="Peptidase M28" evidence="8">
    <location>
        <begin position="298"/>
        <end position="515"/>
    </location>
</feature>
<dbReference type="InterPro" id="IPR045175">
    <property type="entry name" value="M28_fam"/>
</dbReference>
<evidence type="ECO:0000256" key="2">
    <source>
        <dbReference type="ARBA" id="ARBA00022670"/>
    </source>
</evidence>
<evidence type="ECO:0000256" key="7">
    <source>
        <dbReference type="SAM" id="SignalP"/>
    </source>
</evidence>
<evidence type="ECO:0000256" key="6">
    <source>
        <dbReference type="ARBA" id="ARBA00022833"/>
    </source>
</evidence>
<evidence type="ECO:0000313" key="10">
    <source>
        <dbReference type="Proteomes" id="UP000179467"/>
    </source>
</evidence>
<dbReference type="InterPro" id="IPR046450">
    <property type="entry name" value="PA_dom_sf"/>
</dbReference>
<evidence type="ECO:0000313" key="9">
    <source>
        <dbReference type="EMBL" id="OHT19161.1"/>
    </source>
</evidence>
<dbReference type="AlphaFoldDB" id="A0A1S1HCI4"/>
<evidence type="ECO:0000256" key="1">
    <source>
        <dbReference type="ARBA" id="ARBA00022438"/>
    </source>
</evidence>
<feature type="chain" id="PRO_5012887602" evidence="7">
    <location>
        <begin position="23"/>
        <end position="549"/>
    </location>
</feature>
<evidence type="ECO:0000256" key="3">
    <source>
        <dbReference type="ARBA" id="ARBA00022723"/>
    </source>
</evidence>
<dbReference type="Gene3D" id="3.40.630.10">
    <property type="entry name" value="Zn peptidases"/>
    <property type="match status" value="2"/>
</dbReference>
<evidence type="ECO:0000256" key="4">
    <source>
        <dbReference type="ARBA" id="ARBA00022729"/>
    </source>
</evidence>
<dbReference type="GO" id="GO:0006508">
    <property type="term" value="P:proteolysis"/>
    <property type="evidence" value="ECO:0007669"/>
    <property type="project" value="UniProtKB-KW"/>
</dbReference>
<dbReference type="PANTHER" id="PTHR12147">
    <property type="entry name" value="METALLOPEPTIDASE M28 FAMILY MEMBER"/>
    <property type="match status" value="1"/>
</dbReference>
<dbReference type="GO" id="GO:0046872">
    <property type="term" value="F:metal ion binding"/>
    <property type="evidence" value="ECO:0007669"/>
    <property type="project" value="UniProtKB-KW"/>
</dbReference>
<name>A0A1S1HCI4_9SPHN</name>
<proteinExistence type="predicted"/>
<dbReference type="GO" id="GO:0004177">
    <property type="term" value="F:aminopeptidase activity"/>
    <property type="evidence" value="ECO:0007669"/>
    <property type="project" value="UniProtKB-KW"/>
</dbReference>
<dbReference type="PANTHER" id="PTHR12147:SF56">
    <property type="entry name" value="AMINOPEPTIDASE YDR415C-RELATED"/>
    <property type="match status" value="1"/>
</dbReference>
<reference evidence="9 10" key="1">
    <citation type="submission" date="2016-09" db="EMBL/GenBank/DDBJ databases">
        <title>Metabolic pathway, cell adaptation mechanisms and a novel monoxygenase revealed through proteogenomic-transcription analysis of a Sphingomonas haloaromaticamans strain degrading the fungicide ortho-phenylphenol.</title>
        <authorList>
            <person name="Perruchon C."/>
            <person name="Papadopoulou E.S."/>
            <person name="Rousidou C."/>
            <person name="Vasileiadis S."/>
            <person name="Tanou G."/>
            <person name="Amoutzias G."/>
            <person name="Molassiotis A."/>
            <person name="Karpouzas D.G."/>
        </authorList>
    </citation>
    <scope>NUCLEOTIDE SEQUENCE [LARGE SCALE GENOMIC DNA]</scope>
    <source>
        <strain evidence="9 10">P3</strain>
    </source>
</reference>
<evidence type="ECO:0000259" key="8">
    <source>
        <dbReference type="Pfam" id="PF04389"/>
    </source>
</evidence>
<dbReference type="InterPro" id="IPR007484">
    <property type="entry name" value="Peptidase_M28"/>
</dbReference>
<sequence length="549" mass="58872">MKHAMLGAAAFLFATGAMPAGAAEPISPERLAETVKVLASDAFEGRAPGTAGETKTVDYLVARLKALGLEPGGRDGSWIQPVPLVRTQIGAGGTMQATVAGQAVPFVQGSSIYVSTVRPVDRVAIADAPMVFVGYGVSAPEQGWDDFKGVDLKGKVAVFLINDPDFEAKPGEAVAGRFGGTRMTYYGRWTYKFEEAARRGAIAALIVHDTPGAGYGWNTVVAPGGENYDIQRANPEERVLLQGWIEGDAATDLFRRAGLDLADLRLRARRADFAPVELKGVRYSASLPVTFSRMQSRNVLARMPGKTRPDEVVMFGAHWDAYGVGAPDAEGRTVRPGANDDALGVAGLIELARGFAQGPRPDRSLVFGFWTAEERGLLGSEAYAVDPVYPAEKTVANFTLDILQTAGLSRDVLLVGQGQNDLEADLARAAAAQGRSVTPEALPERGLFYRADHFPLARRGVPTLLLMAISGAPDLVEGGRTAGEAWLKAYMACYHQTCDRWTPEWNLSGAAQDIALVRDIAGSLANSSRWPHWSPTSEFRAVRERTNGR</sequence>
<keyword evidence="5 9" id="KW-0378">Hydrolase</keyword>
<dbReference type="Pfam" id="PF04389">
    <property type="entry name" value="Peptidase_M28"/>
    <property type="match status" value="1"/>
</dbReference>
<evidence type="ECO:0000256" key="5">
    <source>
        <dbReference type="ARBA" id="ARBA00022801"/>
    </source>
</evidence>
<dbReference type="SUPFAM" id="SSF53187">
    <property type="entry name" value="Zn-dependent exopeptidases"/>
    <property type="match status" value="1"/>
</dbReference>
<dbReference type="Gene3D" id="3.50.30.30">
    <property type="match status" value="1"/>
</dbReference>
<keyword evidence="10" id="KW-1185">Reference proteome</keyword>
<dbReference type="Proteomes" id="UP000179467">
    <property type="component" value="Unassembled WGS sequence"/>
</dbReference>
<dbReference type="GO" id="GO:0008235">
    <property type="term" value="F:metalloexopeptidase activity"/>
    <property type="evidence" value="ECO:0007669"/>
    <property type="project" value="InterPro"/>
</dbReference>
<keyword evidence="3" id="KW-0479">Metal-binding</keyword>
<organism evidence="9 10">
    <name type="scientific">Edaphosphingomonas haloaromaticamans</name>
    <dbReference type="NCBI Taxonomy" id="653954"/>
    <lineage>
        <taxon>Bacteria</taxon>
        <taxon>Pseudomonadati</taxon>
        <taxon>Pseudomonadota</taxon>
        <taxon>Alphaproteobacteria</taxon>
        <taxon>Sphingomonadales</taxon>
        <taxon>Rhizorhabdaceae</taxon>
        <taxon>Edaphosphingomonas</taxon>
    </lineage>
</organism>
<gene>
    <name evidence="9" type="primary">lieA</name>
    <name evidence="9" type="ORF">BHE75_01144</name>
</gene>
<accession>A0A1S1HCI4</accession>
<feature type="signal peptide" evidence="7">
    <location>
        <begin position="1"/>
        <end position="22"/>
    </location>
</feature>
<dbReference type="EC" id="3.4.24.-" evidence="9"/>
<keyword evidence="4 7" id="KW-0732">Signal</keyword>
<keyword evidence="2" id="KW-0645">Protease</keyword>
<keyword evidence="6" id="KW-0862">Zinc</keyword>
<keyword evidence="1" id="KW-0031">Aminopeptidase</keyword>